<keyword evidence="2" id="KW-1185">Reference proteome</keyword>
<organism evidence="1 2">
    <name type="scientific">Edwardsiella phage pEt-SU</name>
    <dbReference type="NCBI Taxonomy" id="2562142"/>
    <lineage>
        <taxon>Viruses</taxon>
        <taxon>Duplodnaviria</taxon>
        <taxon>Heunggongvirae</taxon>
        <taxon>Uroviricota</taxon>
        <taxon>Caudoviricetes</taxon>
        <taxon>Chimalliviridae</taxon>
        <taxon>Petsuvirus</taxon>
        <taxon>Petsuvirus pEtSU</taxon>
    </lineage>
</organism>
<sequence length="533" mass="61880">MIKVKIPAYESYRNGVRPAVLTSLKQMLEYMDIGTNHKIYFNGEAEVSKLLGGEYDDRRGADTGTDYGFDNKIFVELDREAGEYNDDLDGLTGDGTVPPVWVCPITGSRITPKFNTKKLRVTVNHYYKDRTTAQRNWNNIRAKTLGIRQNSLFECETHYPLIHAPMECYKEIFDRLVKANQLPADKDFIDWMFENTKNSLPAIIRNIIGNNPAFVFKQRIAEVGINVENPSNAYVNKGAYIGKYEVSWSYWFYWSEHTEWIFEYPMQIFQQPMPLKFIPENFTQNKFDYATNRFYESAVSQRVFDYAKNQDPFYHVLPDMDDYRPPVISWISNQLQVMVGMDDVDDQVIFNITDIQGFDWNPTVLHYLLKYHDKVTTRHKSPLQIHVWSDDTQVLEEQVVLEENGDLRLTRKPRMASIYRVTMAFDYALRLYDEEAITDITSDPEFGKWIIGILFPQYPLPDDFGEGGFNDWWDVHNGVEVGDGDPVYPFPNGMLGSLIIGHPTESYAKYKSLMQQGTIDGTDYYRPNSGTYS</sequence>
<evidence type="ECO:0000313" key="1">
    <source>
        <dbReference type="EMBL" id="QBZ70637.1"/>
    </source>
</evidence>
<accession>A0A4D6DW82</accession>
<gene>
    <name evidence="1" type="ORF">pETSU_056</name>
</gene>
<protein>
    <submittedName>
        <fullName evidence="1">Putative virion structural protein</fullName>
    </submittedName>
</protein>
<dbReference type="EMBL" id="MK689364">
    <property type="protein sequence ID" value="QBZ70637.1"/>
    <property type="molecule type" value="Genomic_DNA"/>
</dbReference>
<name>A0A4D6DW82_9CAUD</name>
<dbReference type="Proteomes" id="UP000297195">
    <property type="component" value="Segment"/>
</dbReference>
<reference evidence="1 2" key="1">
    <citation type="submission" date="2019-03" db="EMBL/GenBank/DDBJ databases">
        <authorList>
            <person name="Kim S.G."/>
            <person name="Park S.C."/>
        </authorList>
    </citation>
    <scope>NUCLEOTIDE SEQUENCE [LARGE SCALE GENOMIC DNA]</scope>
</reference>
<evidence type="ECO:0000313" key="2">
    <source>
        <dbReference type="Proteomes" id="UP000297195"/>
    </source>
</evidence>
<proteinExistence type="predicted"/>